<feature type="transmembrane region" description="Helical" evidence="1">
    <location>
        <begin position="484"/>
        <end position="509"/>
    </location>
</feature>
<accession>V6LML6</accession>
<keyword evidence="4" id="KW-1185">Reference proteome</keyword>
<dbReference type="VEuPathDB" id="GiardiaDB:SS50377_21793"/>
<organism evidence="2">
    <name type="scientific">Spironucleus salmonicida</name>
    <dbReference type="NCBI Taxonomy" id="348837"/>
    <lineage>
        <taxon>Eukaryota</taxon>
        <taxon>Metamonada</taxon>
        <taxon>Diplomonadida</taxon>
        <taxon>Hexamitidae</taxon>
        <taxon>Hexamitinae</taxon>
        <taxon>Spironucleus</taxon>
    </lineage>
</organism>
<sequence>MMTTILALNCFTNTSVIYRQQTQELEISGLFNQALSLVDKQSCDVFIGESIKVYIQIGDLVFQSDYQMYNPTQLVSSLSKTVGDLTKINQFSVASFTISTKENNIQQAGISIHFSTRIFDRTNCFKNVNMLYNASTNEVILQKVPQILCDFQTDGAVESTVFVRIETQYEAILTVSLANNYVDWFLTNTTCDTPSCTSYIQEFQSLLVPLGYYNVKIPQKFTKKTQAYAPQGSLVEQDTEFTINLVLRQPITQFMSQEQIPTISDPIIRPLYKSIELKQTITPSPSELYEDYDEFLIKICVAASNSNSSDSYCFAHSDPKFHSYETFTFRCDQQKFYTYEECIRRLLVISNYPDTQIGIVFYDMYKNDVMMESFKYYSTVMRNSFSHVVLTCTSTYACIQFTIRESFIIQQRIDEFILQWTTSAGTHRLSNVFKYPNAEGQYCFPSNISSLNELTDKNTTEFIIYIGNQYLFINSVDDLICPEIFTYGIITMFVLFILIGGGLLLIMLLRTRLKK</sequence>
<evidence type="ECO:0000313" key="3">
    <source>
        <dbReference type="EMBL" id="KAH0576232.1"/>
    </source>
</evidence>
<reference evidence="2 3" key="1">
    <citation type="journal article" date="2014" name="PLoS Genet.">
        <title>The Genome of Spironucleus salmonicida Highlights a Fish Pathogen Adapted to Fluctuating Environments.</title>
        <authorList>
            <person name="Xu F."/>
            <person name="Jerlstrom-Hultqvist J."/>
            <person name="Einarsson E."/>
            <person name="Astvaldsson A."/>
            <person name="Svard S.G."/>
            <person name="Andersson J.O."/>
        </authorList>
    </citation>
    <scope>NUCLEOTIDE SEQUENCE</scope>
    <source>
        <strain evidence="3">ATCC 50377</strain>
    </source>
</reference>
<evidence type="ECO:0000313" key="2">
    <source>
        <dbReference type="EMBL" id="EST45458.1"/>
    </source>
</evidence>
<dbReference type="EMBL" id="KI546095">
    <property type="protein sequence ID" value="EST45458.1"/>
    <property type="molecule type" value="Genomic_DNA"/>
</dbReference>
<protein>
    <recommendedName>
        <fullName evidence="5">Transmembrane protein</fullName>
    </recommendedName>
</protein>
<dbReference type="AlphaFoldDB" id="V6LML6"/>
<name>V6LML6_9EUKA</name>
<proteinExistence type="predicted"/>
<keyword evidence="1" id="KW-1133">Transmembrane helix</keyword>
<reference evidence="3" key="2">
    <citation type="submission" date="2020-12" db="EMBL/GenBank/DDBJ databases">
        <title>New Spironucleus salmonicida genome in near-complete chromosomes.</title>
        <authorList>
            <person name="Xu F."/>
            <person name="Kurt Z."/>
            <person name="Jimenez-Gonzalez A."/>
            <person name="Astvaldsson A."/>
            <person name="Andersson J.O."/>
            <person name="Svard S.G."/>
        </authorList>
    </citation>
    <scope>NUCLEOTIDE SEQUENCE</scope>
    <source>
        <strain evidence="3">ATCC 50377</strain>
    </source>
</reference>
<evidence type="ECO:0000313" key="4">
    <source>
        <dbReference type="Proteomes" id="UP000018208"/>
    </source>
</evidence>
<keyword evidence="1" id="KW-0812">Transmembrane</keyword>
<dbReference type="EMBL" id="AUWU02000002">
    <property type="protein sequence ID" value="KAH0576232.1"/>
    <property type="molecule type" value="Genomic_DNA"/>
</dbReference>
<gene>
    <name evidence="2" type="ORF">SS50377_14612</name>
    <name evidence="3" type="ORF">SS50377_21793</name>
</gene>
<keyword evidence="1" id="KW-0472">Membrane</keyword>
<evidence type="ECO:0000256" key="1">
    <source>
        <dbReference type="SAM" id="Phobius"/>
    </source>
</evidence>
<dbReference type="Proteomes" id="UP000018208">
    <property type="component" value="Unassembled WGS sequence"/>
</dbReference>
<evidence type="ECO:0008006" key="5">
    <source>
        <dbReference type="Google" id="ProtNLM"/>
    </source>
</evidence>